<name>A0AAU7Q7A1_9GAMM</name>
<evidence type="ECO:0000313" key="1">
    <source>
        <dbReference type="EMBL" id="XBS68929.1"/>
    </source>
</evidence>
<reference evidence="1" key="1">
    <citation type="submission" date="2024-06" db="EMBL/GenBank/DDBJ databases">
        <authorList>
            <person name="Coelho C."/>
            <person name="Bento M."/>
            <person name="Garcia E."/>
            <person name="Camelo A."/>
            <person name="Brandao I."/>
            <person name="Espirito Santo C."/>
            <person name="Trovao J."/>
            <person name="Verissimo A."/>
            <person name="Costa J."/>
            <person name="Tiago I."/>
        </authorList>
    </citation>
    <scope>NUCLEOTIDE SEQUENCE</scope>
    <source>
        <strain evidence="1">KWT182</strain>
    </source>
</reference>
<dbReference type="AlphaFoldDB" id="A0AAU7Q7A1"/>
<sequence length="239" mass="27123">MYAFNFAKPVVLSDPDVVESYLQPMNLSQANLQRILDRGLSGRYSTTPNHPLISRGQYFYGEAVSGARDILAPHGYKRLSIRNVELTTNDTTAIYICRGCDQTGLVHGYPESRMKKGEFTCDLMGLILNNTPGQRKLRLDDNQLNLDLDLFEGDTIPLLPNKIGLDLWFLLYDFYVLDEHHRVGMRAELSRPISYNDKNVVNSFSTRLILDIHQPDPIIRSGDEPQFTPNIEFDISKAG</sequence>
<organism evidence="1">
    <name type="scientific">Acerihabitans sp. KWT182</name>
    <dbReference type="NCBI Taxonomy" id="3157919"/>
    <lineage>
        <taxon>Bacteria</taxon>
        <taxon>Pseudomonadati</taxon>
        <taxon>Pseudomonadota</taxon>
        <taxon>Gammaproteobacteria</taxon>
        <taxon>Enterobacterales</taxon>
        <taxon>Pectobacteriaceae</taxon>
        <taxon>Acerihabitans</taxon>
    </lineage>
</organism>
<accession>A0AAU7Q7A1</accession>
<dbReference type="EMBL" id="CP157947">
    <property type="protein sequence ID" value="XBS68929.1"/>
    <property type="molecule type" value="Genomic_DNA"/>
</dbReference>
<protein>
    <submittedName>
        <fullName evidence="1">Uncharacterized protein</fullName>
    </submittedName>
</protein>
<gene>
    <name evidence="1" type="ORF">ABK905_20605</name>
</gene>
<proteinExistence type="predicted"/>